<name>A0A9Q8P8Q9_PASFU</name>
<keyword evidence="2" id="KW-0808">Transferase</keyword>
<keyword evidence="5" id="KW-1185">Reference proteome</keyword>
<evidence type="ECO:0000313" key="5">
    <source>
        <dbReference type="Proteomes" id="UP000756132"/>
    </source>
</evidence>
<dbReference type="InterPro" id="IPR001451">
    <property type="entry name" value="Hexapep"/>
</dbReference>
<dbReference type="CDD" id="cd03357">
    <property type="entry name" value="LbH_MAT_GAT"/>
    <property type="match status" value="1"/>
</dbReference>
<dbReference type="Pfam" id="PF12464">
    <property type="entry name" value="Mac"/>
    <property type="match status" value="1"/>
</dbReference>
<evidence type="ECO:0000313" key="4">
    <source>
        <dbReference type="EMBL" id="UJO17267.1"/>
    </source>
</evidence>
<dbReference type="GO" id="GO:0008374">
    <property type="term" value="F:O-acyltransferase activity"/>
    <property type="evidence" value="ECO:0007669"/>
    <property type="project" value="TreeGrafter"/>
</dbReference>
<dbReference type="GO" id="GO:0016407">
    <property type="term" value="F:acetyltransferase activity"/>
    <property type="evidence" value="ECO:0007669"/>
    <property type="project" value="InterPro"/>
</dbReference>
<dbReference type="SMART" id="SM01266">
    <property type="entry name" value="Mac"/>
    <property type="match status" value="1"/>
</dbReference>
<evidence type="ECO:0000256" key="1">
    <source>
        <dbReference type="ARBA" id="ARBA00007274"/>
    </source>
</evidence>
<organism evidence="4 5">
    <name type="scientific">Passalora fulva</name>
    <name type="common">Tomato leaf mold</name>
    <name type="synonym">Cladosporium fulvum</name>
    <dbReference type="NCBI Taxonomy" id="5499"/>
    <lineage>
        <taxon>Eukaryota</taxon>
        <taxon>Fungi</taxon>
        <taxon>Dikarya</taxon>
        <taxon>Ascomycota</taxon>
        <taxon>Pezizomycotina</taxon>
        <taxon>Dothideomycetes</taxon>
        <taxon>Dothideomycetidae</taxon>
        <taxon>Mycosphaerellales</taxon>
        <taxon>Mycosphaerellaceae</taxon>
        <taxon>Fulvia</taxon>
    </lineage>
</organism>
<sequence>MAEQTAMSENKTRMLRGDYYYAFTPELVKDRRRCGRAISRYNNADSETLTRRRQVEMWRGIIGDKTPLPPPADNEEADENLFAEDAWVEPPIHIDYGTNVEVGDNVFINFNCTILDTCKVKIGARTLIGSSVSLYAGGHPLDPGVRNGTKGPEFGGEIVIEEDCWLGGSVIVLPNVTIGKGSTVGAGSVVTKDVPPYSVVVGNPARVIKQAPRDTKLDVTSGALAALQRDEAKSED</sequence>
<dbReference type="InterPro" id="IPR024688">
    <property type="entry name" value="Mac_dom"/>
</dbReference>
<dbReference type="InterPro" id="IPR051159">
    <property type="entry name" value="Hexapeptide_acetyltransf"/>
</dbReference>
<dbReference type="PANTHER" id="PTHR23416">
    <property type="entry name" value="SIALIC ACID SYNTHASE-RELATED"/>
    <property type="match status" value="1"/>
</dbReference>
<dbReference type="EMBL" id="CP090167">
    <property type="protein sequence ID" value="UJO17267.1"/>
    <property type="molecule type" value="Genomic_DNA"/>
</dbReference>
<dbReference type="PANTHER" id="PTHR23416:SF54">
    <property type="entry name" value="ACETYLTRANSFERASE, CYSE_LACA_LPXA_NODL FAMILY (AFU_ORTHOLOGUE AFUA_2G08430)-RELATED"/>
    <property type="match status" value="1"/>
</dbReference>
<accession>A0A9Q8P8Q9</accession>
<protein>
    <submittedName>
        <fullName evidence="4">Maltose O-acetyltransferase</fullName>
    </submittedName>
</protein>
<dbReference type="KEGG" id="ffu:CLAFUR5_06417"/>
<dbReference type="Gene3D" id="2.160.10.10">
    <property type="entry name" value="Hexapeptide repeat proteins"/>
    <property type="match status" value="1"/>
</dbReference>
<comment type="similarity">
    <text evidence="1">Belongs to the transferase hexapeptide repeat family.</text>
</comment>
<evidence type="ECO:0000256" key="2">
    <source>
        <dbReference type="ARBA" id="ARBA00022679"/>
    </source>
</evidence>
<proteinExistence type="inferred from homology"/>
<dbReference type="OrthoDB" id="25818at2759"/>
<dbReference type="Pfam" id="PF00132">
    <property type="entry name" value="Hexapep"/>
    <property type="match status" value="1"/>
</dbReference>
<dbReference type="GeneID" id="71986295"/>
<dbReference type="Proteomes" id="UP000756132">
    <property type="component" value="Chromosome 5"/>
</dbReference>
<reference evidence="4" key="2">
    <citation type="journal article" date="2022" name="Microb. Genom.">
        <title>A chromosome-scale genome assembly of the tomato pathogen Cladosporium fulvum reveals a compartmentalized genome architecture and the presence of a dispensable chromosome.</title>
        <authorList>
            <person name="Zaccaron A.Z."/>
            <person name="Chen L.H."/>
            <person name="Samaras A."/>
            <person name="Stergiopoulos I."/>
        </authorList>
    </citation>
    <scope>NUCLEOTIDE SEQUENCE</scope>
    <source>
        <strain evidence="4">Race5_Kim</strain>
    </source>
</reference>
<dbReference type="InterPro" id="IPR018357">
    <property type="entry name" value="Hexapep_transf_CS"/>
</dbReference>
<reference evidence="4" key="1">
    <citation type="submission" date="2021-12" db="EMBL/GenBank/DDBJ databases">
        <authorList>
            <person name="Zaccaron A."/>
            <person name="Stergiopoulos I."/>
        </authorList>
    </citation>
    <scope>NUCLEOTIDE SEQUENCE</scope>
    <source>
        <strain evidence="4">Race5_Kim</strain>
    </source>
</reference>
<evidence type="ECO:0000259" key="3">
    <source>
        <dbReference type="SMART" id="SM01266"/>
    </source>
</evidence>
<dbReference type="AlphaFoldDB" id="A0A9Q8P8Q9"/>
<feature type="domain" description="Maltose/galactoside acetyltransferase" evidence="3">
    <location>
        <begin position="11"/>
        <end position="67"/>
    </location>
</feature>
<dbReference type="PROSITE" id="PS00101">
    <property type="entry name" value="HEXAPEP_TRANSFERASES"/>
    <property type="match status" value="1"/>
</dbReference>
<dbReference type="InterPro" id="IPR011004">
    <property type="entry name" value="Trimer_LpxA-like_sf"/>
</dbReference>
<gene>
    <name evidence="4" type="ORF">CLAFUR5_06417</name>
</gene>
<dbReference type="RefSeq" id="XP_047761633.1">
    <property type="nucleotide sequence ID" value="XM_047905565.1"/>
</dbReference>
<dbReference type="SUPFAM" id="SSF51161">
    <property type="entry name" value="Trimeric LpxA-like enzymes"/>
    <property type="match status" value="1"/>
</dbReference>